<reference evidence="3 4" key="1">
    <citation type="journal article" date="2021" name="BMC Genomics">
        <title>Datura genome reveals duplications of psychoactive alkaloid biosynthetic genes and high mutation rate following tissue culture.</title>
        <authorList>
            <person name="Rajewski A."/>
            <person name="Carter-House D."/>
            <person name="Stajich J."/>
            <person name="Litt A."/>
        </authorList>
    </citation>
    <scope>NUCLEOTIDE SEQUENCE [LARGE SCALE GENOMIC DNA]</scope>
    <source>
        <strain evidence="3">AR-01</strain>
    </source>
</reference>
<dbReference type="Proteomes" id="UP000823775">
    <property type="component" value="Unassembled WGS sequence"/>
</dbReference>
<feature type="signal peptide" evidence="2">
    <location>
        <begin position="1"/>
        <end position="22"/>
    </location>
</feature>
<sequence>MARQVIALALLFVALVAGLTQAADSPASSPEASIPAADSITITPSASQAPDASSPVASTVELSTPPAPAISSLS</sequence>
<feature type="region of interest" description="Disordered" evidence="1">
    <location>
        <begin position="24"/>
        <end position="74"/>
    </location>
</feature>
<evidence type="ECO:0000313" key="4">
    <source>
        <dbReference type="Proteomes" id="UP000823775"/>
    </source>
</evidence>
<keyword evidence="2" id="KW-0732">Signal</keyword>
<feature type="chain" id="PRO_5045838154" evidence="2">
    <location>
        <begin position="23"/>
        <end position="74"/>
    </location>
</feature>
<proteinExistence type="predicted"/>
<feature type="compositionally biased region" description="Low complexity" evidence="1">
    <location>
        <begin position="24"/>
        <end position="58"/>
    </location>
</feature>
<name>A0ABS8UIX3_DATST</name>
<dbReference type="EMBL" id="JACEIK010002029">
    <property type="protein sequence ID" value="MCD9558580.1"/>
    <property type="molecule type" value="Genomic_DNA"/>
</dbReference>
<evidence type="ECO:0000256" key="2">
    <source>
        <dbReference type="SAM" id="SignalP"/>
    </source>
</evidence>
<evidence type="ECO:0000313" key="3">
    <source>
        <dbReference type="EMBL" id="MCD9558580.1"/>
    </source>
</evidence>
<gene>
    <name evidence="3" type="ORF">HAX54_015986</name>
</gene>
<protein>
    <submittedName>
        <fullName evidence="3">Uncharacterized protein</fullName>
    </submittedName>
</protein>
<accession>A0ABS8UIX3</accession>
<evidence type="ECO:0000256" key="1">
    <source>
        <dbReference type="SAM" id="MobiDB-lite"/>
    </source>
</evidence>
<keyword evidence="4" id="KW-1185">Reference proteome</keyword>
<comment type="caution">
    <text evidence="3">The sequence shown here is derived from an EMBL/GenBank/DDBJ whole genome shotgun (WGS) entry which is preliminary data.</text>
</comment>
<organism evidence="3 4">
    <name type="scientific">Datura stramonium</name>
    <name type="common">Jimsonweed</name>
    <name type="synonym">Common thornapple</name>
    <dbReference type="NCBI Taxonomy" id="4076"/>
    <lineage>
        <taxon>Eukaryota</taxon>
        <taxon>Viridiplantae</taxon>
        <taxon>Streptophyta</taxon>
        <taxon>Embryophyta</taxon>
        <taxon>Tracheophyta</taxon>
        <taxon>Spermatophyta</taxon>
        <taxon>Magnoliopsida</taxon>
        <taxon>eudicotyledons</taxon>
        <taxon>Gunneridae</taxon>
        <taxon>Pentapetalae</taxon>
        <taxon>asterids</taxon>
        <taxon>lamiids</taxon>
        <taxon>Solanales</taxon>
        <taxon>Solanaceae</taxon>
        <taxon>Solanoideae</taxon>
        <taxon>Datureae</taxon>
        <taxon>Datura</taxon>
    </lineage>
</organism>